<comment type="caution">
    <text evidence="5">The sequence shown here is derived from an EMBL/GenBank/DDBJ whole genome shotgun (WGS) entry which is preliminary data.</text>
</comment>
<keyword evidence="2" id="KW-0238">DNA-binding</keyword>
<dbReference type="InterPro" id="IPR001387">
    <property type="entry name" value="Cro/C1-type_HTH"/>
</dbReference>
<gene>
    <name evidence="5" type="ORF">BA896_001470</name>
</gene>
<proteinExistence type="predicted"/>
<dbReference type="InterPro" id="IPR015927">
    <property type="entry name" value="Peptidase_S24_S26A/B/C"/>
</dbReference>
<dbReference type="EMBL" id="MAQB02000001">
    <property type="protein sequence ID" value="OFJ47865.1"/>
    <property type="molecule type" value="Genomic_DNA"/>
</dbReference>
<dbReference type="Pfam" id="PF00717">
    <property type="entry name" value="Peptidase_S24"/>
    <property type="match status" value="1"/>
</dbReference>
<evidence type="ECO:0000313" key="6">
    <source>
        <dbReference type="Proteomes" id="UP000092634"/>
    </source>
</evidence>
<dbReference type="InterPro" id="IPR039418">
    <property type="entry name" value="LexA-like"/>
</dbReference>
<dbReference type="SUPFAM" id="SSF47413">
    <property type="entry name" value="lambda repressor-like DNA-binding domains"/>
    <property type="match status" value="1"/>
</dbReference>
<protein>
    <recommendedName>
        <fullName evidence="4">HTH cro/C1-type domain-containing protein</fullName>
    </recommendedName>
</protein>
<name>A0A1E8PNS3_9BURK</name>
<evidence type="ECO:0000256" key="1">
    <source>
        <dbReference type="ARBA" id="ARBA00023015"/>
    </source>
</evidence>
<accession>A0A1E8PNS3</accession>
<evidence type="ECO:0000313" key="5">
    <source>
        <dbReference type="EMBL" id="OFJ47865.1"/>
    </source>
</evidence>
<dbReference type="Gene3D" id="1.10.260.40">
    <property type="entry name" value="lambda repressor-like DNA-binding domains"/>
    <property type="match status" value="1"/>
</dbReference>
<dbReference type="Proteomes" id="UP000092634">
    <property type="component" value="Unassembled WGS sequence"/>
</dbReference>
<dbReference type="Gene3D" id="2.10.109.10">
    <property type="entry name" value="Umud Fragment, subunit A"/>
    <property type="match status" value="1"/>
</dbReference>
<dbReference type="CDD" id="cd06529">
    <property type="entry name" value="S24_LexA-like"/>
    <property type="match status" value="1"/>
</dbReference>
<dbReference type="Pfam" id="PF01381">
    <property type="entry name" value="HTH_3"/>
    <property type="match status" value="1"/>
</dbReference>
<dbReference type="PANTHER" id="PTHR40661:SF1">
    <property type="entry name" value="HTH CRO_C1-TYPE DOMAIN-CONTAINING PROTEIN"/>
    <property type="match status" value="1"/>
</dbReference>
<dbReference type="PANTHER" id="PTHR40661">
    <property type="match status" value="1"/>
</dbReference>
<dbReference type="AlphaFoldDB" id="A0A1E8PNS3"/>
<sequence>MKTLAERLTWARAQKSLRDKMEFTQMDLASRAGVSQGAIGHLESGRTSTSRSITSIAKALEVDPAWLADGRGEPFPSQWGAVPPSADAMEVVIAEDHDPDFYQIPKVQLQLSAGLTGFQTVPELYDGSKVSVARNWVDRNGYRANSLIALSVKGESMEPNLYHGDVVIINTADKTMVDGAVFAVNYEGEAVIKRLMRDAGQWWLSSDNQDQRRFYRKSCRGGECIVVGRVVRRETDRI</sequence>
<evidence type="ECO:0000259" key="4">
    <source>
        <dbReference type="PROSITE" id="PS50943"/>
    </source>
</evidence>
<reference evidence="5 6" key="1">
    <citation type="submission" date="2016-10" db="EMBL/GenBank/DDBJ databases">
        <title>Updated version of Genome Assembly of Janthinobacterium lividum ERGS5:01.</title>
        <authorList>
            <person name="Kumar R."/>
            <person name="Acharya V."/>
            <person name="Singh D."/>
        </authorList>
    </citation>
    <scope>NUCLEOTIDE SEQUENCE [LARGE SCALE GENOMIC DNA]</scope>
    <source>
        <strain evidence="5 6">ERGS5:01</strain>
    </source>
</reference>
<keyword evidence="3" id="KW-0804">Transcription</keyword>
<evidence type="ECO:0000256" key="3">
    <source>
        <dbReference type="ARBA" id="ARBA00023163"/>
    </source>
</evidence>
<dbReference type="SUPFAM" id="SSF51306">
    <property type="entry name" value="LexA/Signal peptidase"/>
    <property type="match status" value="1"/>
</dbReference>
<keyword evidence="1" id="KW-0805">Transcription regulation</keyword>
<dbReference type="SMART" id="SM00530">
    <property type="entry name" value="HTH_XRE"/>
    <property type="match status" value="1"/>
</dbReference>
<feature type="domain" description="HTH cro/C1-type" evidence="4">
    <location>
        <begin position="15"/>
        <end position="67"/>
    </location>
</feature>
<dbReference type="InterPro" id="IPR036286">
    <property type="entry name" value="LexA/Signal_pep-like_sf"/>
</dbReference>
<dbReference type="GO" id="GO:0003677">
    <property type="term" value="F:DNA binding"/>
    <property type="evidence" value="ECO:0007669"/>
    <property type="project" value="UniProtKB-KW"/>
</dbReference>
<organism evidence="5 6">
    <name type="scientific">Janthinobacterium lividum</name>
    <dbReference type="NCBI Taxonomy" id="29581"/>
    <lineage>
        <taxon>Bacteria</taxon>
        <taxon>Pseudomonadati</taxon>
        <taxon>Pseudomonadota</taxon>
        <taxon>Betaproteobacteria</taxon>
        <taxon>Burkholderiales</taxon>
        <taxon>Oxalobacteraceae</taxon>
        <taxon>Janthinobacterium</taxon>
    </lineage>
</organism>
<dbReference type="PROSITE" id="PS50943">
    <property type="entry name" value="HTH_CROC1"/>
    <property type="match status" value="1"/>
</dbReference>
<dbReference type="CDD" id="cd00093">
    <property type="entry name" value="HTH_XRE"/>
    <property type="match status" value="1"/>
</dbReference>
<evidence type="ECO:0000256" key="2">
    <source>
        <dbReference type="ARBA" id="ARBA00023125"/>
    </source>
</evidence>
<dbReference type="InterPro" id="IPR010982">
    <property type="entry name" value="Lambda_DNA-bd_dom_sf"/>
</dbReference>